<reference evidence="2" key="1">
    <citation type="submission" date="2021-07" db="EMBL/GenBank/DDBJ databases">
        <title>Neiella marina sp. nov., isolated from the intestinal content of sea cucumber Apostichopus japonicus.</title>
        <authorList>
            <person name="Bai X."/>
        </authorList>
    </citation>
    <scope>NUCLEOTIDE SEQUENCE</scope>
    <source>
        <strain evidence="2">126</strain>
    </source>
</reference>
<evidence type="ECO:0000313" key="2">
    <source>
        <dbReference type="EMBL" id="MBW8189656.1"/>
    </source>
</evidence>
<accession>A0ABS7ECV4</accession>
<feature type="transmembrane region" description="Helical" evidence="1">
    <location>
        <begin position="174"/>
        <end position="198"/>
    </location>
</feature>
<gene>
    <name evidence="2" type="ORF">K0504_01295</name>
</gene>
<keyword evidence="1" id="KW-0812">Transmembrane</keyword>
<keyword evidence="3" id="KW-1185">Reference proteome</keyword>
<proteinExistence type="predicted"/>
<comment type="caution">
    <text evidence="2">The sequence shown here is derived from an EMBL/GenBank/DDBJ whole genome shotgun (WGS) entry which is preliminary data.</text>
</comment>
<dbReference type="RefSeq" id="WP_220102330.1">
    <property type="nucleotide sequence ID" value="NZ_JAHZSS010000001.1"/>
</dbReference>
<name>A0ABS7ECV4_9GAMM</name>
<feature type="transmembrane region" description="Helical" evidence="1">
    <location>
        <begin position="12"/>
        <end position="31"/>
    </location>
</feature>
<keyword evidence="1" id="KW-1133">Transmembrane helix</keyword>
<feature type="transmembrane region" description="Helical" evidence="1">
    <location>
        <begin position="204"/>
        <end position="221"/>
    </location>
</feature>
<evidence type="ECO:0000256" key="1">
    <source>
        <dbReference type="SAM" id="Phobius"/>
    </source>
</evidence>
<feature type="transmembrane region" description="Helical" evidence="1">
    <location>
        <begin position="104"/>
        <end position="122"/>
    </location>
</feature>
<keyword evidence="1" id="KW-0472">Membrane</keyword>
<feature type="transmembrane region" description="Helical" evidence="1">
    <location>
        <begin position="134"/>
        <end position="153"/>
    </location>
</feature>
<evidence type="ECO:0000313" key="3">
    <source>
        <dbReference type="Proteomes" id="UP001166251"/>
    </source>
</evidence>
<protein>
    <submittedName>
        <fullName evidence="2">Uncharacterized protein</fullName>
    </submittedName>
</protein>
<organism evidence="2 3">
    <name type="scientific">Neiella holothuriorum</name>
    <dbReference type="NCBI Taxonomy" id="2870530"/>
    <lineage>
        <taxon>Bacteria</taxon>
        <taxon>Pseudomonadati</taxon>
        <taxon>Pseudomonadota</taxon>
        <taxon>Gammaproteobacteria</taxon>
        <taxon>Alteromonadales</taxon>
        <taxon>Echinimonadaceae</taxon>
        <taxon>Neiella</taxon>
    </lineage>
</organism>
<dbReference type="EMBL" id="JAHZSS010000001">
    <property type="protein sequence ID" value="MBW8189656.1"/>
    <property type="molecule type" value="Genomic_DNA"/>
</dbReference>
<dbReference type="Proteomes" id="UP001166251">
    <property type="component" value="Unassembled WGS sequence"/>
</dbReference>
<sequence>MEVAEINSLIDTFKANAGSGLLLLFYYLLLYGRRLIEGLGLNQSKGHRAVDIKTRLEVEKLKIELAQQKRESGLDDALLKQIEAETLAQLGPKSTHQFNNKQKFVAIPFMLLMGLVTFSEINDIQTAGGSSEDIFDTVFGYVFICIVVVIGFWGIEHLQKRPPSKARTAGFVAYWTFAIFIIAAFIASAIEMAIGVILISDDYVGIYFLIGLVSSLILGALKKLPGMKVVEISPESKKQSTGASHA</sequence>